<organism evidence="20 21">
    <name type="scientific">Haloarcula vallismortis</name>
    <name type="common">Halobacterium vallismortis</name>
    <dbReference type="NCBI Taxonomy" id="28442"/>
    <lineage>
        <taxon>Archaea</taxon>
        <taxon>Methanobacteriati</taxon>
        <taxon>Methanobacteriota</taxon>
        <taxon>Stenosarchaea group</taxon>
        <taxon>Halobacteria</taxon>
        <taxon>Halobacteriales</taxon>
        <taxon>Haloarculaceae</taxon>
        <taxon>Haloarcula</taxon>
    </lineage>
</organism>
<dbReference type="PRINTS" id="PR01050">
    <property type="entry name" value="PYRUVTKNASE"/>
</dbReference>
<evidence type="ECO:0000313" key="21">
    <source>
        <dbReference type="Proteomes" id="UP000182573"/>
    </source>
</evidence>
<dbReference type="InterPro" id="IPR015793">
    <property type="entry name" value="Pyrv_Knase_brl"/>
</dbReference>
<sequence length="610" mass="64571">MNAVNCGSPETEVTMRSAKIVCTLGPASDSVDDIASLAKAGMSVARLNASHGSPEHRREMIDRIREVDEAVEEPVAAMLDMPGPEVRTAEIDEPIQLTEGSTIRYVVGDDATPEEVGLSQSITAVEPGDRVLLDDGRIETTVERVEGDTVFATVENGGKLAARKGVNVPGVELDLPTITANDERELDVAAEKEPDFVAASFVRDGDDIYEISQALEERGVDIPIIAKIERAGAVENLDSIIDEAYGVMVARGDLGVECPLEDVPIIQKRIIRRCHEAGVPVITATEMLDSMVHSRRPTRAEASDVANAVLDGTDAVMLSGETAIGDHPARVVETMDRIICDVEGSDEYAESREQRVPNAGDTRTDALARSGRFLARDIGASAIVAASESGYTALKSAKYRPSIPIVASTPSERVRRKLALSWGITPVTTEYTTEGADAVIQTAVQAALDTEAADSGDTVVVLSGMMTELEGMNTANMLKVHVAAETVASGRSIVDGLVTGPVHRISTAPPRESPGDLSNIPDGAILAVPEGFDGEFVGDTSRIGGIIDAHEGVTSYAAIVARELSIPMISNADLPDAVSDGSTVTLDSERGVVYEEAVGREDISGSERDY</sequence>
<dbReference type="InterPro" id="IPR015806">
    <property type="entry name" value="Pyrv_Knase_insert_dom_sf"/>
</dbReference>
<reference evidence="20 21" key="1">
    <citation type="submission" date="2016-10" db="EMBL/GenBank/DDBJ databases">
        <authorList>
            <person name="de Groot N.N."/>
        </authorList>
    </citation>
    <scope>NUCLEOTIDE SEQUENCE [LARGE SCALE GENOMIC DNA]</scope>
    <source>
        <strain evidence="20 21">DSM 3756</strain>
    </source>
</reference>
<keyword evidence="11 16" id="KW-0460">Magnesium</keyword>
<dbReference type="STRING" id="28442.SAMN05443574_104297"/>
<comment type="catalytic activity">
    <reaction evidence="16">
        <text>pyruvate + ATP = phosphoenolpyruvate + ADP + H(+)</text>
        <dbReference type="Rhea" id="RHEA:18157"/>
        <dbReference type="ChEBI" id="CHEBI:15361"/>
        <dbReference type="ChEBI" id="CHEBI:15378"/>
        <dbReference type="ChEBI" id="CHEBI:30616"/>
        <dbReference type="ChEBI" id="CHEBI:58702"/>
        <dbReference type="ChEBI" id="CHEBI:456216"/>
        <dbReference type="EC" id="2.7.1.40"/>
    </reaction>
</comment>
<dbReference type="GO" id="GO:0030955">
    <property type="term" value="F:potassium ion binding"/>
    <property type="evidence" value="ECO:0007669"/>
    <property type="project" value="UniProtKB-UniRule"/>
</dbReference>
<evidence type="ECO:0000256" key="1">
    <source>
        <dbReference type="ARBA" id="ARBA00001946"/>
    </source>
</evidence>
<dbReference type="AlphaFoldDB" id="A0A1H2UMK7"/>
<evidence type="ECO:0000256" key="12">
    <source>
        <dbReference type="ARBA" id="ARBA00022958"/>
    </source>
</evidence>
<evidence type="ECO:0000256" key="3">
    <source>
        <dbReference type="ARBA" id="ARBA00006237"/>
    </source>
</evidence>
<evidence type="ECO:0000256" key="5">
    <source>
        <dbReference type="ARBA" id="ARBA00012142"/>
    </source>
</evidence>
<evidence type="ECO:0000256" key="11">
    <source>
        <dbReference type="ARBA" id="ARBA00022842"/>
    </source>
</evidence>
<keyword evidence="10" id="KW-0067">ATP-binding</keyword>
<dbReference type="InterPro" id="IPR015813">
    <property type="entry name" value="Pyrv/PenolPyrv_kinase-like_dom"/>
</dbReference>
<dbReference type="Gene3D" id="2.40.33.10">
    <property type="entry name" value="PK beta-barrel domain-like"/>
    <property type="match status" value="1"/>
</dbReference>
<dbReference type="NCBIfam" id="NF004491">
    <property type="entry name" value="PRK05826.1"/>
    <property type="match status" value="1"/>
</dbReference>
<dbReference type="InterPro" id="IPR001697">
    <property type="entry name" value="Pyr_Knase"/>
</dbReference>
<comment type="cofactor">
    <cofactor evidence="1">
        <name>Mg(2+)</name>
        <dbReference type="ChEBI" id="CHEBI:18420"/>
    </cofactor>
</comment>
<comment type="similarity">
    <text evidence="4 16">Belongs to the pyruvate kinase family.</text>
</comment>
<evidence type="ECO:0000256" key="16">
    <source>
        <dbReference type="RuleBase" id="RU000504"/>
    </source>
</evidence>
<dbReference type="Gene3D" id="3.50.30.10">
    <property type="entry name" value="Phosphohistidine domain"/>
    <property type="match status" value="1"/>
</dbReference>
<keyword evidence="8" id="KW-0547">Nucleotide-binding</keyword>
<dbReference type="NCBIfam" id="TIGR01064">
    <property type="entry name" value="pyruv_kin"/>
    <property type="match status" value="1"/>
</dbReference>
<dbReference type="PANTHER" id="PTHR11817">
    <property type="entry name" value="PYRUVATE KINASE"/>
    <property type="match status" value="1"/>
</dbReference>
<dbReference type="SUPFAM" id="SSF51621">
    <property type="entry name" value="Phosphoenolpyruvate/pyruvate domain"/>
    <property type="match status" value="1"/>
</dbReference>
<evidence type="ECO:0000256" key="8">
    <source>
        <dbReference type="ARBA" id="ARBA00022741"/>
    </source>
</evidence>
<dbReference type="SUPFAM" id="SSF52935">
    <property type="entry name" value="PK C-terminal domain-like"/>
    <property type="match status" value="1"/>
</dbReference>
<protein>
    <recommendedName>
        <fullName evidence="5 15">Pyruvate kinase</fullName>
        <ecNumber evidence="5 15">2.7.1.40</ecNumber>
    </recommendedName>
</protein>
<evidence type="ECO:0000256" key="15">
    <source>
        <dbReference type="NCBIfam" id="TIGR01064"/>
    </source>
</evidence>
<dbReference type="InterPro" id="IPR015795">
    <property type="entry name" value="Pyrv_Knase_C"/>
</dbReference>
<evidence type="ECO:0000256" key="9">
    <source>
        <dbReference type="ARBA" id="ARBA00022777"/>
    </source>
</evidence>
<dbReference type="InterPro" id="IPR036918">
    <property type="entry name" value="Pyrv_Knase_C_sf"/>
</dbReference>
<dbReference type="InterPro" id="IPR008279">
    <property type="entry name" value="PEP-util_enz_mobile_dom"/>
</dbReference>
<dbReference type="GO" id="GO:0000287">
    <property type="term" value="F:magnesium ion binding"/>
    <property type="evidence" value="ECO:0007669"/>
    <property type="project" value="UniProtKB-UniRule"/>
</dbReference>
<evidence type="ECO:0000313" key="20">
    <source>
        <dbReference type="EMBL" id="SDW57332.1"/>
    </source>
</evidence>
<dbReference type="GO" id="GO:0016301">
    <property type="term" value="F:kinase activity"/>
    <property type="evidence" value="ECO:0007669"/>
    <property type="project" value="UniProtKB-KW"/>
</dbReference>
<gene>
    <name evidence="20" type="ORF">SAMN05443574_104297</name>
</gene>
<proteinExistence type="inferred from homology"/>
<dbReference type="UniPathway" id="UPA00109">
    <property type="reaction ID" value="UER00188"/>
</dbReference>
<dbReference type="GO" id="GO:0005524">
    <property type="term" value="F:ATP binding"/>
    <property type="evidence" value="ECO:0007669"/>
    <property type="project" value="UniProtKB-KW"/>
</dbReference>
<comment type="similarity">
    <text evidence="3">In the C-terminal section; belongs to the PEP-utilizing enzyme family.</text>
</comment>
<feature type="domain" description="Pyruvate kinase C-terminal" evidence="19">
    <location>
        <begin position="365"/>
        <end position="481"/>
    </location>
</feature>
<keyword evidence="9 16" id="KW-0418">Kinase</keyword>
<evidence type="ECO:0000256" key="2">
    <source>
        <dbReference type="ARBA" id="ARBA00004997"/>
    </source>
</evidence>
<dbReference type="InterPro" id="IPR040442">
    <property type="entry name" value="Pyrv_kinase-like_dom_sf"/>
</dbReference>
<dbReference type="SUPFAM" id="SSF50800">
    <property type="entry name" value="PK beta-barrel domain-like"/>
    <property type="match status" value="1"/>
</dbReference>
<keyword evidence="7" id="KW-0479">Metal-binding</keyword>
<keyword evidence="14 20" id="KW-0670">Pyruvate</keyword>
<dbReference type="Gene3D" id="3.20.20.60">
    <property type="entry name" value="Phosphoenolpyruvate-binding domains"/>
    <property type="match status" value="1"/>
</dbReference>
<dbReference type="Pfam" id="PF00224">
    <property type="entry name" value="PK"/>
    <property type="match status" value="1"/>
</dbReference>
<evidence type="ECO:0000256" key="7">
    <source>
        <dbReference type="ARBA" id="ARBA00022723"/>
    </source>
</evidence>
<evidence type="ECO:0000256" key="14">
    <source>
        <dbReference type="ARBA" id="ARBA00023317"/>
    </source>
</evidence>
<dbReference type="EMBL" id="FNOF01000004">
    <property type="protein sequence ID" value="SDW57332.1"/>
    <property type="molecule type" value="Genomic_DNA"/>
</dbReference>
<dbReference type="EC" id="2.7.1.40" evidence="5 15"/>
<dbReference type="InterPro" id="IPR011037">
    <property type="entry name" value="Pyrv_Knase-like_insert_dom_sf"/>
</dbReference>
<evidence type="ECO:0000259" key="17">
    <source>
        <dbReference type="Pfam" id="PF00224"/>
    </source>
</evidence>
<dbReference type="Gene3D" id="3.40.1380.20">
    <property type="entry name" value="Pyruvate kinase, C-terminal domain"/>
    <property type="match status" value="1"/>
</dbReference>
<keyword evidence="12" id="KW-0630">Potassium</keyword>
<evidence type="ECO:0000256" key="10">
    <source>
        <dbReference type="ARBA" id="ARBA00022840"/>
    </source>
</evidence>
<keyword evidence="13 16" id="KW-0324">Glycolysis</keyword>
<dbReference type="Pfam" id="PF02887">
    <property type="entry name" value="PK_C"/>
    <property type="match status" value="1"/>
</dbReference>
<evidence type="ECO:0000256" key="4">
    <source>
        <dbReference type="ARBA" id="ARBA00008663"/>
    </source>
</evidence>
<keyword evidence="6 16" id="KW-0808">Transferase</keyword>
<dbReference type="GO" id="GO:0004743">
    <property type="term" value="F:pyruvate kinase activity"/>
    <property type="evidence" value="ECO:0007669"/>
    <property type="project" value="UniProtKB-UniRule"/>
</dbReference>
<name>A0A1H2UMK7_HALVA</name>
<dbReference type="SUPFAM" id="SSF52009">
    <property type="entry name" value="Phosphohistidine domain"/>
    <property type="match status" value="1"/>
</dbReference>
<feature type="domain" description="PEP-utilising enzyme mobile" evidence="18">
    <location>
        <begin position="520"/>
        <end position="591"/>
    </location>
</feature>
<accession>A0A1H2UMK7</accession>
<comment type="pathway">
    <text evidence="2 16">Carbohydrate degradation; glycolysis; pyruvate from D-glyceraldehyde 3-phosphate: step 5/5.</text>
</comment>
<feature type="domain" description="Pyruvate kinase barrel" evidence="17">
    <location>
        <begin position="15"/>
        <end position="331"/>
    </location>
</feature>
<dbReference type="Proteomes" id="UP000182573">
    <property type="component" value="Unassembled WGS sequence"/>
</dbReference>
<evidence type="ECO:0000259" key="18">
    <source>
        <dbReference type="Pfam" id="PF00391"/>
    </source>
</evidence>
<dbReference type="InterPro" id="IPR036637">
    <property type="entry name" value="Phosphohistidine_dom_sf"/>
</dbReference>
<dbReference type="NCBIfam" id="NF004978">
    <property type="entry name" value="PRK06354.1"/>
    <property type="match status" value="1"/>
</dbReference>
<evidence type="ECO:0000259" key="19">
    <source>
        <dbReference type="Pfam" id="PF02887"/>
    </source>
</evidence>
<evidence type="ECO:0000256" key="6">
    <source>
        <dbReference type="ARBA" id="ARBA00022679"/>
    </source>
</evidence>
<evidence type="ECO:0000256" key="13">
    <source>
        <dbReference type="ARBA" id="ARBA00023152"/>
    </source>
</evidence>
<dbReference type="Pfam" id="PF00391">
    <property type="entry name" value="PEP-utilizers"/>
    <property type="match status" value="1"/>
</dbReference>